<reference evidence="2" key="2">
    <citation type="journal article" date="2017" name="Nat. Plants">
        <title>The Aegilops tauschii genome reveals multiple impacts of transposons.</title>
        <authorList>
            <person name="Zhao G."/>
            <person name="Zou C."/>
            <person name="Li K."/>
            <person name="Wang K."/>
            <person name="Li T."/>
            <person name="Gao L."/>
            <person name="Zhang X."/>
            <person name="Wang H."/>
            <person name="Yang Z."/>
            <person name="Liu X."/>
            <person name="Jiang W."/>
            <person name="Mao L."/>
            <person name="Kong X."/>
            <person name="Jiao Y."/>
            <person name="Jia J."/>
        </authorList>
    </citation>
    <scope>NUCLEOTIDE SEQUENCE [LARGE SCALE GENOMIC DNA]</scope>
    <source>
        <strain evidence="2">cv. AL8/78</strain>
    </source>
</reference>
<evidence type="ECO:0000313" key="2">
    <source>
        <dbReference type="Proteomes" id="UP000015105"/>
    </source>
</evidence>
<reference evidence="2" key="1">
    <citation type="journal article" date="2014" name="Science">
        <title>Ancient hybridizations among the ancestral genomes of bread wheat.</title>
        <authorList>
            <consortium name="International Wheat Genome Sequencing Consortium,"/>
            <person name="Marcussen T."/>
            <person name="Sandve S.R."/>
            <person name="Heier L."/>
            <person name="Spannagl M."/>
            <person name="Pfeifer M."/>
            <person name="Jakobsen K.S."/>
            <person name="Wulff B.B."/>
            <person name="Steuernagel B."/>
            <person name="Mayer K.F."/>
            <person name="Olsen O.A."/>
        </authorList>
    </citation>
    <scope>NUCLEOTIDE SEQUENCE [LARGE SCALE GENOMIC DNA]</scope>
    <source>
        <strain evidence="2">cv. AL8/78</strain>
    </source>
</reference>
<dbReference type="AlphaFoldDB" id="A0A453SF88"/>
<sequence>DIDIVGLQETIRQDFSIHELHGLSRHPFSWQWLPASGLSGGILLGVREDLFS</sequence>
<dbReference type="Gramene" id="AET7Gv20920500.1">
    <property type="protein sequence ID" value="AET7Gv20920500.1"/>
    <property type="gene ID" value="AET7Gv20920500"/>
</dbReference>
<dbReference type="InterPro" id="IPR036691">
    <property type="entry name" value="Endo/exonu/phosph_ase_sf"/>
</dbReference>
<evidence type="ECO:0000313" key="1">
    <source>
        <dbReference type="EnsemblPlants" id="AET7Gv20920500.1"/>
    </source>
</evidence>
<accession>A0A453SF88</accession>
<reference evidence="1" key="4">
    <citation type="submission" date="2019-03" db="UniProtKB">
        <authorList>
            <consortium name="EnsemblPlants"/>
        </authorList>
    </citation>
    <scope>IDENTIFICATION</scope>
</reference>
<dbReference type="Proteomes" id="UP000015105">
    <property type="component" value="Chromosome 7D"/>
</dbReference>
<organism evidence="1 2">
    <name type="scientific">Aegilops tauschii subsp. strangulata</name>
    <name type="common">Goatgrass</name>
    <dbReference type="NCBI Taxonomy" id="200361"/>
    <lineage>
        <taxon>Eukaryota</taxon>
        <taxon>Viridiplantae</taxon>
        <taxon>Streptophyta</taxon>
        <taxon>Embryophyta</taxon>
        <taxon>Tracheophyta</taxon>
        <taxon>Spermatophyta</taxon>
        <taxon>Magnoliopsida</taxon>
        <taxon>Liliopsida</taxon>
        <taxon>Poales</taxon>
        <taxon>Poaceae</taxon>
        <taxon>BOP clade</taxon>
        <taxon>Pooideae</taxon>
        <taxon>Triticodae</taxon>
        <taxon>Triticeae</taxon>
        <taxon>Triticinae</taxon>
        <taxon>Aegilops</taxon>
    </lineage>
</organism>
<reference evidence="1" key="3">
    <citation type="journal article" date="2017" name="Nature">
        <title>Genome sequence of the progenitor of the wheat D genome Aegilops tauschii.</title>
        <authorList>
            <person name="Luo M.C."/>
            <person name="Gu Y.Q."/>
            <person name="Puiu D."/>
            <person name="Wang H."/>
            <person name="Twardziok S.O."/>
            <person name="Deal K.R."/>
            <person name="Huo N."/>
            <person name="Zhu T."/>
            <person name="Wang L."/>
            <person name="Wang Y."/>
            <person name="McGuire P.E."/>
            <person name="Liu S."/>
            <person name="Long H."/>
            <person name="Ramasamy R.K."/>
            <person name="Rodriguez J.C."/>
            <person name="Van S.L."/>
            <person name="Yuan L."/>
            <person name="Wang Z."/>
            <person name="Xia Z."/>
            <person name="Xiao L."/>
            <person name="Anderson O.D."/>
            <person name="Ouyang S."/>
            <person name="Liang Y."/>
            <person name="Zimin A.V."/>
            <person name="Pertea G."/>
            <person name="Qi P."/>
            <person name="Bennetzen J.L."/>
            <person name="Dai X."/>
            <person name="Dawson M.W."/>
            <person name="Muller H.G."/>
            <person name="Kugler K."/>
            <person name="Rivarola-Duarte L."/>
            <person name="Spannagl M."/>
            <person name="Mayer K.F.X."/>
            <person name="Lu F.H."/>
            <person name="Bevan M.W."/>
            <person name="Leroy P."/>
            <person name="Li P."/>
            <person name="You F.M."/>
            <person name="Sun Q."/>
            <person name="Liu Z."/>
            <person name="Lyons E."/>
            <person name="Wicker T."/>
            <person name="Salzberg S.L."/>
            <person name="Devos K.M."/>
            <person name="Dvorak J."/>
        </authorList>
    </citation>
    <scope>NUCLEOTIDE SEQUENCE [LARGE SCALE GENOMIC DNA]</scope>
    <source>
        <strain evidence="1">cv. AL8/78</strain>
    </source>
</reference>
<protein>
    <recommendedName>
        <fullName evidence="3">Endonuclease/exonuclease/phosphatase domain-containing protein</fullName>
    </recommendedName>
</protein>
<evidence type="ECO:0008006" key="3">
    <source>
        <dbReference type="Google" id="ProtNLM"/>
    </source>
</evidence>
<name>A0A453SF88_AEGTS</name>
<keyword evidence="2" id="KW-1185">Reference proteome</keyword>
<dbReference type="EnsemblPlants" id="AET7Gv20920500.1">
    <property type="protein sequence ID" value="AET7Gv20920500.1"/>
    <property type="gene ID" value="AET7Gv20920500"/>
</dbReference>
<dbReference type="SUPFAM" id="SSF56219">
    <property type="entry name" value="DNase I-like"/>
    <property type="match status" value="1"/>
</dbReference>
<reference evidence="1" key="5">
    <citation type="journal article" date="2021" name="G3 (Bethesda)">
        <title>Aegilops tauschii genome assembly Aet v5.0 features greater sequence contiguity and improved annotation.</title>
        <authorList>
            <person name="Wang L."/>
            <person name="Zhu T."/>
            <person name="Rodriguez J.C."/>
            <person name="Deal K.R."/>
            <person name="Dubcovsky J."/>
            <person name="McGuire P.E."/>
            <person name="Lux T."/>
            <person name="Spannagl M."/>
            <person name="Mayer K.F.X."/>
            <person name="Baldrich P."/>
            <person name="Meyers B.C."/>
            <person name="Huo N."/>
            <person name="Gu Y.Q."/>
            <person name="Zhou H."/>
            <person name="Devos K.M."/>
            <person name="Bennetzen J.L."/>
            <person name="Unver T."/>
            <person name="Budak H."/>
            <person name="Gulick P.J."/>
            <person name="Galiba G."/>
            <person name="Kalapos B."/>
            <person name="Nelson D.R."/>
            <person name="Li P."/>
            <person name="You F.M."/>
            <person name="Luo M.C."/>
            <person name="Dvorak J."/>
        </authorList>
    </citation>
    <scope>NUCLEOTIDE SEQUENCE [LARGE SCALE GENOMIC DNA]</scope>
    <source>
        <strain evidence="1">cv. AL8/78</strain>
    </source>
</reference>
<proteinExistence type="predicted"/>